<dbReference type="PRINTS" id="PR00481">
    <property type="entry name" value="LAMNOPPTDASE"/>
</dbReference>
<evidence type="ECO:0000256" key="6">
    <source>
        <dbReference type="ARBA" id="ARBA00022801"/>
    </source>
</evidence>
<keyword evidence="7" id="KW-0963">Cytoplasm</keyword>
<evidence type="ECO:0000259" key="9">
    <source>
        <dbReference type="PROSITE" id="PS51154"/>
    </source>
</evidence>
<feature type="binding site" evidence="7">
    <location>
        <position position="280"/>
    </location>
    <ligand>
        <name>Mn(2+)</name>
        <dbReference type="ChEBI" id="CHEBI:29035"/>
        <label>2</label>
    </ligand>
</feature>
<feature type="region of interest" description="Disordered" evidence="8">
    <location>
        <begin position="508"/>
        <end position="527"/>
    </location>
</feature>
<feature type="binding site" evidence="7">
    <location>
        <position position="275"/>
    </location>
    <ligand>
        <name>Mn(2+)</name>
        <dbReference type="ChEBI" id="CHEBI:29035"/>
        <label>2</label>
    </ligand>
</feature>
<dbReference type="HAMAP" id="MF_00181">
    <property type="entry name" value="Cytosol_peptidase_M17"/>
    <property type="match status" value="1"/>
</dbReference>
<dbReference type="InterPro" id="IPR000819">
    <property type="entry name" value="Peptidase_M17_C"/>
</dbReference>
<keyword evidence="4 7" id="KW-0031">Aminopeptidase</keyword>
<dbReference type="Gene3D" id="3.40.630.10">
    <property type="entry name" value="Zn peptidases"/>
    <property type="match status" value="1"/>
</dbReference>
<dbReference type="NCBIfam" id="NF002074">
    <property type="entry name" value="PRK00913.1-4"/>
    <property type="match status" value="1"/>
</dbReference>
<protein>
    <recommendedName>
        <fullName evidence="7">Probable cytosol aminopeptidase</fullName>
        <ecNumber evidence="7">3.4.11.1</ecNumber>
    </recommendedName>
    <alternativeName>
        <fullName evidence="7">Leucine aminopeptidase</fullName>
        <shortName evidence="7">LAP</shortName>
        <ecNumber evidence="7">3.4.11.10</ecNumber>
    </alternativeName>
    <alternativeName>
        <fullName evidence="7">Leucyl aminopeptidase</fullName>
    </alternativeName>
</protein>
<dbReference type="GO" id="GO:0005737">
    <property type="term" value="C:cytoplasm"/>
    <property type="evidence" value="ECO:0007669"/>
    <property type="project" value="UniProtKB-SubCell"/>
</dbReference>
<sequence length="527" mass="54489">MSDEEDAMDVMLRRGDLAARRAGAIALGILEGEKKPTGAAAAVDRATRGAVSAALAPRGFTGAFLETAVLWPAAGPRRVILVGLGARGALTEHRVRQAAARAARRARELGAGSLALPALGAGGGGLDPLRAAQAAAEGVVLGHWRHTAYRSDPGPAPLARVELVEHDAARARALAPAVARGAAWAEGTCLARDLAATPGQDLVPEQLAARAREVARHSGARIEVLGVPQMERLGMGAILGVGRGSPHPPRFIVLERAPAGAAKRATAPAVVVIGKGVTFDTGGISLKPRDNMHKMKYDMSGAAAVLGLFAALPTLDLPFRVVGLVPSAENMPGGRALKPGDVLRAMDGTTIEVTNTDAEGRLLLADALGYAKRLAPEVVVDLATLTGAVSVALGHHAAGLFTEDDALAAELIASGERAGERLWRLPLWDEYLAEMKSDTADLVNSSGAKEGGASLAAAFLKHFARGLRWAHLDIASTAWAPVERAHEGRGPTGVGVRLLLEWLSSRASADSRPPAAPAGARARRAAR</sequence>
<feature type="binding site" evidence="7">
    <location>
        <position position="359"/>
    </location>
    <ligand>
        <name>Mn(2+)</name>
        <dbReference type="ChEBI" id="CHEBI:29035"/>
        <label>1</label>
    </ligand>
</feature>
<dbReference type="InterPro" id="IPR008283">
    <property type="entry name" value="Peptidase_M17_N"/>
</dbReference>
<dbReference type="CDD" id="cd00433">
    <property type="entry name" value="Peptidase_M17"/>
    <property type="match status" value="1"/>
</dbReference>
<evidence type="ECO:0000256" key="4">
    <source>
        <dbReference type="ARBA" id="ARBA00022438"/>
    </source>
</evidence>
<evidence type="ECO:0000256" key="8">
    <source>
        <dbReference type="SAM" id="MobiDB-lite"/>
    </source>
</evidence>
<dbReference type="SUPFAM" id="SSF52949">
    <property type="entry name" value="Macro domain-like"/>
    <property type="match status" value="1"/>
</dbReference>
<feature type="active site" evidence="7">
    <location>
        <position position="361"/>
    </location>
</feature>
<evidence type="ECO:0000256" key="2">
    <source>
        <dbReference type="ARBA" id="ARBA00000967"/>
    </source>
</evidence>
<gene>
    <name evidence="7" type="primary">pepA</name>
    <name evidence="10" type="ORF">ENR23_13200</name>
</gene>
<keyword evidence="7" id="KW-0464">Manganese</keyword>
<accession>A0A832I3X1</accession>
<dbReference type="AlphaFoldDB" id="A0A832I3X1"/>
<dbReference type="EC" id="3.4.11.1" evidence="7"/>
<evidence type="ECO:0000313" key="10">
    <source>
        <dbReference type="EMBL" id="HGZ44349.1"/>
    </source>
</evidence>
<comment type="caution">
    <text evidence="10">The sequence shown here is derived from an EMBL/GenBank/DDBJ whole genome shotgun (WGS) entry which is preliminary data.</text>
</comment>
<dbReference type="Gene3D" id="3.40.220.10">
    <property type="entry name" value="Leucine Aminopeptidase, subunit E, domain 1"/>
    <property type="match status" value="1"/>
</dbReference>
<dbReference type="InterPro" id="IPR011356">
    <property type="entry name" value="Leucine_aapep/pepB"/>
</dbReference>
<dbReference type="InterPro" id="IPR043472">
    <property type="entry name" value="Macro_dom-like"/>
</dbReference>
<dbReference type="PROSITE" id="PS00631">
    <property type="entry name" value="CYTOSOL_AP"/>
    <property type="match status" value="1"/>
</dbReference>
<dbReference type="SUPFAM" id="SSF53187">
    <property type="entry name" value="Zn-dependent exopeptidases"/>
    <property type="match status" value="1"/>
</dbReference>
<dbReference type="Pfam" id="PF00883">
    <property type="entry name" value="Peptidase_M17"/>
    <property type="match status" value="1"/>
</dbReference>
<dbReference type="PANTHER" id="PTHR11963">
    <property type="entry name" value="LEUCINE AMINOPEPTIDASE-RELATED"/>
    <property type="match status" value="1"/>
</dbReference>
<dbReference type="InterPro" id="IPR023042">
    <property type="entry name" value="Peptidase_M17_leu_NH2_pept"/>
</dbReference>
<feature type="binding site" evidence="7">
    <location>
        <position position="359"/>
    </location>
    <ligand>
        <name>Mn(2+)</name>
        <dbReference type="ChEBI" id="CHEBI:29035"/>
        <label>2</label>
    </ligand>
</feature>
<keyword evidence="6 7" id="KW-0378">Hydrolase</keyword>
<dbReference type="EMBL" id="DSQF01000026">
    <property type="protein sequence ID" value="HGZ44349.1"/>
    <property type="molecule type" value="Genomic_DNA"/>
</dbReference>
<comment type="function">
    <text evidence="7">Presumably involved in the processing and regular turnover of intracellular proteins. Catalyzes the removal of unsubstituted N-terminal amino acids from various peptides.</text>
</comment>
<comment type="cofactor">
    <cofactor evidence="7">
        <name>Mn(2+)</name>
        <dbReference type="ChEBI" id="CHEBI:29035"/>
    </cofactor>
    <text evidence="7">Binds 2 manganese ions per subunit.</text>
</comment>
<feature type="active site" evidence="7">
    <location>
        <position position="287"/>
    </location>
</feature>
<proteinExistence type="inferred from homology"/>
<organism evidence="10">
    <name type="scientific">Eiseniibacteriota bacterium</name>
    <dbReference type="NCBI Taxonomy" id="2212470"/>
    <lineage>
        <taxon>Bacteria</taxon>
        <taxon>Candidatus Eiseniibacteriota</taxon>
    </lineage>
</organism>
<comment type="catalytic activity">
    <reaction evidence="2 7">
        <text>Release of an N-terminal amino acid, preferentially leucine, but not glutamic or aspartic acids.</text>
        <dbReference type="EC" id="3.4.11.10"/>
    </reaction>
</comment>
<comment type="subcellular location">
    <subcellularLocation>
        <location evidence="7">Cytoplasm</location>
    </subcellularLocation>
</comment>
<dbReference type="NCBIfam" id="NF002073">
    <property type="entry name" value="PRK00913.1-2"/>
    <property type="match status" value="1"/>
</dbReference>
<evidence type="ECO:0000256" key="1">
    <source>
        <dbReference type="ARBA" id="ARBA00000135"/>
    </source>
</evidence>
<dbReference type="GO" id="GO:0006508">
    <property type="term" value="P:proteolysis"/>
    <property type="evidence" value="ECO:0007669"/>
    <property type="project" value="UniProtKB-KW"/>
</dbReference>
<feature type="domain" description="Macro" evidence="9">
    <location>
        <begin position="1"/>
        <end position="182"/>
    </location>
</feature>
<keyword evidence="5 7" id="KW-0645">Protease</keyword>
<feature type="binding site" evidence="7">
    <location>
        <position position="298"/>
    </location>
    <ligand>
        <name>Mn(2+)</name>
        <dbReference type="ChEBI" id="CHEBI:29035"/>
        <label>2</label>
    </ligand>
</feature>
<dbReference type="GO" id="GO:0030145">
    <property type="term" value="F:manganese ion binding"/>
    <property type="evidence" value="ECO:0007669"/>
    <property type="project" value="UniProtKB-UniRule"/>
</dbReference>
<evidence type="ECO:0000256" key="5">
    <source>
        <dbReference type="ARBA" id="ARBA00022670"/>
    </source>
</evidence>
<reference evidence="10" key="1">
    <citation type="journal article" date="2020" name="mSystems">
        <title>Genome- and Community-Level Interaction Insights into Carbon Utilization and Element Cycling Functions of Hydrothermarchaeota in Hydrothermal Sediment.</title>
        <authorList>
            <person name="Zhou Z."/>
            <person name="Liu Y."/>
            <person name="Xu W."/>
            <person name="Pan J."/>
            <person name="Luo Z.H."/>
            <person name="Li M."/>
        </authorList>
    </citation>
    <scope>NUCLEOTIDE SEQUENCE [LARGE SCALE GENOMIC DNA]</scope>
    <source>
        <strain evidence="10">SpSt-381</strain>
    </source>
</reference>
<evidence type="ECO:0000256" key="7">
    <source>
        <dbReference type="HAMAP-Rule" id="MF_00181"/>
    </source>
</evidence>
<feature type="binding site" evidence="7">
    <location>
        <position position="357"/>
    </location>
    <ligand>
        <name>Mn(2+)</name>
        <dbReference type="ChEBI" id="CHEBI:29035"/>
        <label>1</label>
    </ligand>
</feature>
<dbReference type="EC" id="3.4.11.10" evidence="7"/>
<comment type="catalytic activity">
    <reaction evidence="1 7">
        <text>Release of an N-terminal amino acid, Xaa-|-Yaa-, in which Xaa is preferably Leu, but may be other amino acids including Pro although not Arg or Lys, and Yaa may be Pro. Amino acid amides and methyl esters are also readily hydrolyzed, but rates on arylamides are exceedingly low.</text>
        <dbReference type="EC" id="3.4.11.1"/>
    </reaction>
</comment>
<dbReference type="InterPro" id="IPR002589">
    <property type="entry name" value="Macro_dom"/>
</dbReference>
<feature type="binding site" evidence="7">
    <location>
        <position position="280"/>
    </location>
    <ligand>
        <name>Mn(2+)</name>
        <dbReference type="ChEBI" id="CHEBI:29035"/>
        <label>1</label>
    </ligand>
</feature>
<dbReference type="Pfam" id="PF02789">
    <property type="entry name" value="Peptidase_M17_N"/>
    <property type="match status" value="1"/>
</dbReference>
<keyword evidence="7" id="KW-0479">Metal-binding</keyword>
<dbReference type="PROSITE" id="PS51154">
    <property type="entry name" value="MACRO"/>
    <property type="match status" value="1"/>
</dbReference>
<name>A0A832I3X1_UNCEI</name>
<feature type="compositionally biased region" description="Low complexity" evidence="8">
    <location>
        <begin position="508"/>
        <end position="520"/>
    </location>
</feature>
<dbReference type="PANTHER" id="PTHR11963:SF23">
    <property type="entry name" value="CYTOSOL AMINOPEPTIDASE"/>
    <property type="match status" value="1"/>
</dbReference>
<comment type="similarity">
    <text evidence="3 7">Belongs to the peptidase M17 family.</text>
</comment>
<dbReference type="GO" id="GO:0070006">
    <property type="term" value="F:metalloaminopeptidase activity"/>
    <property type="evidence" value="ECO:0007669"/>
    <property type="project" value="InterPro"/>
</dbReference>
<evidence type="ECO:0000256" key="3">
    <source>
        <dbReference type="ARBA" id="ARBA00009528"/>
    </source>
</evidence>